<proteinExistence type="predicted"/>
<organism evidence="2 3">
    <name type="scientific">Rhododendron simsii</name>
    <name type="common">Sims's rhododendron</name>
    <dbReference type="NCBI Taxonomy" id="118357"/>
    <lineage>
        <taxon>Eukaryota</taxon>
        <taxon>Viridiplantae</taxon>
        <taxon>Streptophyta</taxon>
        <taxon>Embryophyta</taxon>
        <taxon>Tracheophyta</taxon>
        <taxon>Spermatophyta</taxon>
        <taxon>Magnoliopsida</taxon>
        <taxon>eudicotyledons</taxon>
        <taxon>Gunneridae</taxon>
        <taxon>Pentapetalae</taxon>
        <taxon>asterids</taxon>
        <taxon>Ericales</taxon>
        <taxon>Ericaceae</taxon>
        <taxon>Ericoideae</taxon>
        <taxon>Rhodoreae</taxon>
        <taxon>Rhododendron</taxon>
    </lineage>
</organism>
<keyword evidence="3" id="KW-1185">Reference proteome</keyword>
<reference evidence="2" key="1">
    <citation type="submission" date="2019-11" db="EMBL/GenBank/DDBJ databases">
        <authorList>
            <person name="Liu Y."/>
            <person name="Hou J."/>
            <person name="Li T.-Q."/>
            <person name="Guan C.-H."/>
            <person name="Wu X."/>
            <person name="Wu H.-Z."/>
            <person name="Ling F."/>
            <person name="Zhang R."/>
            <person name="Shi X.-G."/>
            <person name="Ren J.-P."/>
            <person name="Chen E.-F."/>
            <person name="Sun J.-M."/>
        </authorList>
    </citation>
    <scope>NUCLEOTIDE SEQUENCE</scope>
    <source>
        <strain evidence="2">Adult_tree_wgs_1</strain>
        <tissue evidence="2">Leaves</tissue>
    </source>
</reference>
<sequence length="258" mass="28351">MNIGLDIVQIKRAKFKEIDEWIIVEVEGKSYRVKVMEDSCDQPHEVEKQIPRVSLVPSSHSNEESKVAEEDKEDEVDASEFGSETNGPFVAAEFPAQQGSEIHRASPISDEALGDVANDMNLESQSNDINSISTQGLESFVEDSMGLLSLFQEAEDKGVQSQGDKTLSQIAPMVTDPMKPINEGKEVWNEPIVFDSGNNIRASQIAGINLMVDFWPKEVNGKSRSQPIGEDLDLIESSGTSVPSYEVSGYIADTPDQE</sequence>
<protein>
    <submittedName>
        <fullName evidence="2">Uncharacterized protein</fullName>
    </submittedName>
</protein>
<dbReference type="EMBL" id="WJXA01000012">
    <property type="protein sequence ID" value="KAF7123541.1"/>
    <property type="molecule type" value="Genomic_DNA"/>
</dbReference>
<gene>
    <name evidence="2" type="ORF">RHSIM_Rhsim12G0140100</name>
</gene>
<feature type="region of interest" description="Disordered" evidence="1">
    <location>
        <begin position="54"/>
        <end position="86"/>
    </location>
</feature>
<evidence type="ECO:0000313" key="3">
    <source>
        <dbReference type="Proteomes" id="UP000626092"/>
    </source>
</evidence>
<dbReference type="Proteomes" id="UP000626092">
    <property type="component" value="Unassembled WGS sequence"/>
</dbReference>
<comment type="caution">
    <text evidence="2">The sequence shown here is derived from an EMBL/GenBank/DDBJ whole genome shotgun (WGS) entry which is preliminary data.</text>
</comment>
<accession>A0A834L5Z3</accession>
<name>A0A834L5Z3_RHOSS</name>
<dbReference type="AlphaFoldDB" id="A0A834L5Z3"/>
<evidence type="ECO:0000313" key="2">
    <source>
        <dbReference type="EMBL" id="KAF7123541.1"/>
    </source>
</evidence>
<feature type="region of interest" description="Disordered" evidence="1">
    <location>
        <begin position="234"/>
        <end position="258"/>
    </location>
</feature>
<evidence type="ECO:0000256" key="1">
    <source>
        <dbReference type="SAM" id="MobiDB-lite"/>
    </source>
</evidence>